<dbReference type="CDD" id="cd12870">
    <property type="entry name" value="MqsA"/>
    <property type="match status" value="1"/>
</dbReference>
<dbReference type="NCBIfam" id="TIGR03831">
    <property type="entry name" value="YgiT_finger"/>
    <property type="match status" value="1"/>
</dbReference>
<dbReference type="STRING" id="702114.A1355_04145"/>
<reference evidence="2" key="1">
    <citation type="submission" date="2016-03" db="EMBL/GenBank/DDBJ databases">
        <authorList>
            <person name="Heylen K."/>
            <person name="De Vos P."/>
            <person name="Vekeman B."/>
        </authorList>
    </citation>
    <scope>NUCLEOTIDE SEQUENCE [LARGE SCALE GENOMIC DNA]</scope>
    <source>
        <strain evidence="2">R-45383</strain>
    </source>
</reference>
<organism evidence="1 2">
    <name type="scientific">Methylomonas koyamae</name>
    <dbReference type="NCBI Taxonomy" id="702114"/>
    <lineage>
        <taxon>Bacteria</taxon>
        <taxon>Pseudomonadati</taxon>
        <taxon>Pseudomonadota</taxon>
        <taxon>Gammaproteobacteria</taxon>
        <taxon>Methylococcales</taxon>
        <taxon>Methylococcaceae</taxon>
        <taxon>Methylomonas</taxon>
    </lineage>
</organism>
<dbReference type="InterPro" id="IPR022453">
    <property type="entry name" value="Znf_MqsA-type"/>
</dbReference>
<sequence>MMCVICKLGMMIDDFASITLEFGETILVFKNVPAKVCNNCGEEYFEDNILASLFEQANSPINQLSQIQLRHFIKNELT</sequence>
<dbReference type="OrthoDB" id="9812340at2"/>
<dbReference type="Gene3D" id="3.10.20.860">
    <property type="match status" value="1"/>
</dbReference>
<name>A0A177NN59_9GAMM</name>
<accession>A0A177NN59</accession>
<dbReference type="EMBL" id="LUUK01000156">
    <property type="protein sequence ID" value="OAI19546.1"/>
    <property type="molecule type" value="Genomic_DNA"/>
</dbReference>
<evidence type="ECO:0008006" key="3">
    <source>
        <dbReference type="Google" id="ProtNLM"/>
    </source>
</evidence>
<keyword evidence="2" id="KW-1185">Reference proteome</keyword>
<evidence type="ECO:0000313" key="2">
    <source>
        <dbReference type="Proteomes" id="UP000077628"/>
    </source>
</evidence>
<dbReference type="AlphaFoldDB" id="A0A177NN59"/>
<gene>
    <name evidence="1" type="ORF">A1355_04145</name>
</gene>
<comment type="caution">
    <text evidence="1">The sequence shown here is derived from an EMBL/GenBank/DDBJ whole genome shotgun (WGS) entry which is preliminary data.</text>
</comment>
<protein>
    <recommendedName>
        <fullName evidence="3">YgiT-type zinc finger domain-containing protein</fullName>
    </recommendedName>
</protein>
<dbReference type="Proteomes" id="UP000077628">
    <property type="component" value="Unassembled WGS sequence"/>
</dbReference>
<proteinExistence type="predicted"/>
<evidence type="ECO:0000313" key="1">
    <source>
        <dbReference type="EMBL" id="OAI19546.1"/>
    </source>
</evidence>